<evidence type="ECO:0000313" key="3">
    <source>
        <dbReference type="Proteomes" id="UP001162156"/>
    </source>
</evidence>
<keyword evidence="3" id="KW-1185">Reference proteome</keyword>
<dbReference type="EMBL" id="JANEYF010002750">
    <property type="protein sequence ID" value="KAJ8942607.1"/>
    <property type="molecule type" value="Genomic_DNA"/>
</dbReference>
<dbReference type="Proteomes" id="UP001162156">
    <property type="component" value="Unassembled WGS sequence"/>
</dbReference>
<dbReference type="AlphaFoldDB" id="A0AAV8XVB5"/>
<organism evidence="2 3">
    <name type="scientific">Rhamnusium bicolor</name>
    <dbReference type="NCBI Taxonomy" id="1586634"/>
    <lineage>
        <taxon>Eukaryota</taxon>
        <taxon>Metazoa</taxon>
        <taxon>Ecdysozoa</taxon>
        <taxon>Arthropoda</taxon>
        <taxon>Hexapoda</taxon>
        <taxon>Insecta</taxon>
        <taxon>Pterygota</taxon>
        <taxon>Neoptera</taxon>
        <taxon>Endopterygota</taxon>
        <taxon>Coleoptera</taxon>
        <taxon>Polyphaga</taxon>
        <taxon>Cucujiformia</taxon>
        <taxon>Chrysomeloidea</taxon>
        <taxon>Cerambycidae</taxon>
        <taxon>Lepturinae</taxon>
        <taxon>Rhagiini</taxon>
        <taxon>Rhamnusium</taxon>
    </lineage>
</organism>
<protein>
    <recommendedName>
        <fullName evidence="1">PiggyBac transposable element-derived protein domain-containing protein</fullName>
    </recommendedName>
</protein>
<dbReference type="InterPro" id="IPR029526">
    <property type="entry name" value="PGBD"/>
</dbReference>
<feature type="domain" description="PiggyBac transposable element-derived protein" evidence="1">
    <location>
        <begin position="12"/>
        <end position="231"/>
    </location>
</feature>
<dbReference type="PANTHER" id="PTHR46599">
    <property type="entry name" value="PIGGYBAC TRANSPOSABLE ELEMENT-DERIVED PROTEIN 4"/>
    <property type="match status" value="1"/>
</dbReference>
<dbReference type="PANTHER" id="PTHR46599:SF3">
    <property type="entry name" value="PIGGYBAC TRANSPOSABLE ELEMENT-DERIVED PROTEIN 4"/>
    <property type="match status" value="1"/>
</dbReference>
<dbReference type="Pfam" id="PF13843">
    <property type="entry name" value="DDE_Tnp_1_7"/>
    <property type="match status" value="1"/>
</dbReference>
<gene>
    <name evidence="2" type="ORF">NQ314_010028</name>
</gene>
<proteinExistence type="predicted"/>
<comment type="caution">
    <text evidence="2">The sequence shown here is derived from an EMBL/GenBank/DDBJ whole genome shotgun (WGS) entry which is preliminary data.</text>
</comment>
<evidence type="ECO:0000259" key="1">
    <source>
        <dbReference type="Pfam" id="PF13843"/>
    </source>
</evidence>
<accession>A0AAV8XVB5</accession>
<evidence type="ECO:0000313" key="2">
    <source>
        <dbReference type="EMBL" id="KAJ8942607.1"/>
    </source>
</evidence>
<reference evidence="2" key="1">
    <citation type="journal article" date="2023" name="Insect Mol. Biol.">
        <title>Genome sequencing provides insights into the evolution of gene families encoding plant cell wall-degrading enzymes in longhorned beetles.</title>
        <authorList>
            <person name="Shin N.R."/>
            <person name="Okamura Y."/>
            <person name="Kirsch R."/>
            <person name="Pauchet Y."/>
        </authorList>
    </citation>
    <scope>NUCLEOTIDE SEQUENCE</scope>
    <source>
        <strain evidence="2">RBIC_L_NR</strain>
    </source>
</reference>
<sequence length="366" mass="43732">MGPIRWSSRFTRWKDVDASEMKIFLGLLLHMGPYTLPTIDRYWNTDTFYKTTFWSSIMSRNRFQLILRFLHFADNSGDSNDRLYKIRPDLNHFNKTMREKYVPDRNLSIDESMVLWRGRLVFRQYAKNKKHKYGVKFYELCESDGMILRIKIYCGKSETVTEMGHAADVVFELMEDYLDKGYKLFTDNYYNSVSLTKQFTGRETYICKTLRSNRKENSKDLVNKKLKKRFCVIFQSNQMLSYYSALRKTIRWPKKLFLHILEMFIHNAHLLFRKATNSDIRTLKFREAFIAALIGDKMPKKSIMPNRRETFHYLEAIPPTEKKARPTKPCRVCTAEKLRRETRYFCPVCEVKPALCVEECLKKYHV</sequence>
<name>A0AAV8XVB5_9CUCU</name>